<feature type="compositionally biased region" description="Basic and acidic residues" evidence="8">
    <location>
        <begin position="52"/>
        <end position="66"/>
    </location>
</feature>
<reference evidence="12" key="2">
    <citation type="submission" date="2021-09" db="EMBL/GenBank/DDBJ databases">
        <authorList>
            <person name="Jia N."/>
            <person name="Wang J."/>
            <person name="Shi W."/>
            <person name="Du L."/>
            <person name="Sun Y."/>
            <person name="Zhan W."/>
            <person name="Jiang J."/>
            <person name="Wang Q."/>
            <person name="Zhang B."/>
            <person name="Ji P."/>
            <person name="Sakyi L.B."/>
            <person name="Cui X."/>
            <person name="Yuan T."/>
            <person name="Jiang B."/>
            <person name="Yang W."/>
            <person name="Lam T.T.-Y."/>
            <person name="Chang Q."/>
            <person name="Ding S."/>
            <person name="Wang X."/>
            <person name="Zhu J."/>
            <person name="Ruan X."/>
            <person name="Zhao L."/>
            <person name="Wei J."/>
            <person name="Que T."/>
            <person name="Du C."/>
            <person name="Cheng J."/>
            <person name="Dai P."/>
            <person name="Han X."/>
            <person name="Huang E."/>
            <person name="Gao Y."/>
            <person name="Liu J."/>
            <person name="Shao H."/>
            <person name="Ye R."/>
            <person name="Li L."/>
            <person name="Wei W."/>
            <person name="Wang X."/>
            <person name="Wang C."/>
            <person name="Huo Q."/>
            <person name="Li W."/>
            <person name="Guo W."/>
            <person name="Chen H."/>
            <person name="Chen S."/>
            <person name="Zhou L."/>
            <person name="Zhou L."/>
            <person name="Ni X."/>
            <person name="Tian J."/>
            <person name="Zhou Y."/>
            <person name="Sheng Y."/>
            <person name="Liu T."/>
            <person name="Pan Y."/>
            <person name="Xia L."/>
            <person name="Li J."/>
            <person name="Zhao F."/>
            <person name="Cao W."/>
        </authorList>
    </citation>
    <scope>NUCLEOTIDE SEQUENCE</scope>
    <source>
        <strain evidence="12">Rsan-2018</strain>
        <tissue evidence="12">Larvae</tissue>
    </source>
</reference>
<reference evidence="12" key="1">
    <citation type="journal article" date="2020" name="Cell">
        <title>Large-Scale Comparative Analyses of Tick Genomes Elucidate Their Genetic Diversity and Vector Capacities.</title>
        <authorList>
            <consortium name="Tick Genome and Microbiome Consortium (TIGMIC)"/>
            <person name="Jia N."/>
            <person name="Wang J."/>
            <person name="Shi W."/>
            <person name="Du L."/>
            <person name="Sun Y."/>
            <person name="Zhan W."/>
            <person name="Jiang J.F."/>
            <person name="Wang Q."/>
            <person name="Zhang B."/>
            <person name="Ji P."/>
            <person name="Bell-Sakyi L."/>
            <person name="Cui X.M."/>
            <person name="Yuan T.T."/>
            <person name="Jiang B.G."/>
            <person name="Yang W.F."/>
            <person name="Lam T.T."/>
            <person name="Chang Q.C."/>
            <person name="Ding S.J."/>
            <person name="Wang X.J."/>
            <person name="Zhu J.G."/>
            <person name="Ruan X.D."/>
            <person name="Zhao L."/>
            <person name="Wei J.T."/>
            <person name="Ye R.Z."/>
            <person name="Que T.C."/>
            <person name="Du C.H."/>
            <person name="Zhou Y.H."/>
            <person name="Cheng J.X."/>
            <person name="Dai P.F."/>
            <person name="Guo W.B."/>
            <person name="Han X.H."/>
            <person name="Huang E.J."/>
            <person name="Li L.F."/>
            <person name="Wei W."/>
            <person name="Gao Y.C."/>
            <person name="Liu J.Z."/>
            <person name="Shao H.Z."/>
            <person name="Wang X."/>
            <person name="Wang C.C."/>
            <person name="Yang T.C."/>
            <person name="Huo Q.B."/>
            <person name="Li W."/>
            <person name="Chen H.Y."/>
            <person name="Chen S.E."/>
            <person name="Zhou L.G."/>
            <person name="Ni X.B."/>
            <person name="Tian J.H."/>
            <person name="Sheng Y."/>
            <person name="Liu T."/>
            <person name="Pan Y.S."/>
            <person name="Xia L.Y."/>
            <person name="Li J."/>
            <person name="Zhao F."/>
            <person name="Cao W.C."/>
        </authorList>
    </citation>
    <scope>NUCLEOTIDE SEQUENCE</scope>
    <source>
        <strain evidence="12">Rsan-2018</strain>
    </source>
</reference>
<feature type="region of interest" description="Disordered" evidence="8">
    <location>
        <begin position="1"/>
        <end position="167"/>
    </location>
</feature>
<evidence type="ECO:0000256" key="9">
    <source>
        <dbReference type="SAM" id="Phobius"/>
    </source>
</evidence>
<dbReference type="Pfam" id="PF05649">
    <property type="entry name" value="Peptidase_M13_N"/>
    <property type="match status" value="1"/>
</dbReference>
<dbReference type="Gene3D" id="1.10.1380.10">
    <property type="entry name" value="Neutral endopeptidase , domain2"/>
    <property type="match status" value="1"/>
</dbReference>
<organism evidence="12 13">
    <name type="scientific">Rhipicephalus sanguineus</name>
    <name type="common">Brown dog tick</name>
    <name type="synonym">Ixodes sanguineus</name>
    <dbReference type="NCBI Taxonomy" id="34632"/>
    <lineage>
        <taxon>Eukaryota</taxon>
        <taxon>Metazoa</taxon>
        <taxon>Ecdysozoa</taxon>
        <taxon>Arthropoda</taxon>
        <taxon>Chelicerata</taxon>
        <taxon>Arachnida</taxon>
        <taxon>Acari</taxon>
        <taxon>Parasitiformes</taxon>
        <taxon>Ixodida</taxon>
        <taxon>Ixodoidea</taxon>
        <taxon>Ixodidae</taxon>
        <taxon>Rhipicephalinae</taxon>
        <taxon>Rhipicephalus</taxon>
        <taxon>Rhipicephalus</taxon>
    </lineage>
</organism>
<feature type="compositionally biased region" description="Basic residues" evidence="8">
    <location>
        <begin position="32"/>
        <end position="45"/>
    </location>
</feature>
<evidence type="ECO:0000313" key="12">
    <source>
        <dbReference type="EMBL" id="KAH7934941.1"/>
    </source>
</evidence>
<dbReference type="InterPro" id="IPR018497">
    <property type="entry name" value="Peptidase_M13_C"/>
</dbReference>
<keyword evidence="9" id="KW-1133">Transmembrane helix</keyword>
<dbReference type="InterPro" id="IPR000718">
    <property type="entry name" value="Peptidase_M13"/>
</dbReference>
<dbReference type="VEuPathDB" id="VectorBase:RSAN_043482"/>
<comment type="similarity">
    <text evidence="2">Belongs to the peptidase M13 family.</text>
</comment>
<evidence type="ECO:0000256" key="2">
    <source>
        <dbReference type="ARBA" id="ARBA00007357"/>
    </source>
</evidence>
<feature type="compositionally biased region" description="Basic and acidic residues" evidence="8">
    <location>
        <begin position="142"/>
        <end position="156"/>
    </location>
</feature>
<keyword evidence="6" id="KW-0862">Zinc</keyword>
<evidence type="ECO:0000259" key="10">
    <source>
        <dbReference type="Pfam" id="PF01431"/>
    </source>
</evidence>
<evidence type="ECO:0000313" key="13">
    <source>
        <dbReference type="Proteomes" id="UP000821837"/>
    </source>
</evidence>
<dbReference type="GO" id="GO:0016485">
    <property type="term" value="P:protein processing"/>
    <property type="evidence" value="ECO:0007669"/>
    <property type="project" value="TreeGrafter"/>
</dbReference>
<keyword evidence="5" id="KW-0378">Hydrolase</keyword>
<feature type="compositionally biased region" description="Basic residues" evidence="8">
    <location>
        <begin position="67"/>
        <end position="81"/>
    </location>
</feature>
<dbReference type="InterPro" id="IPR042089">
    <property type="entry name" value="Peptidase_M13_dom_2"/>
</dbReference>
<dbReference type="PANTHER" id="PTHR11733">
    <property type="entry name" value="ZINC METALLOPROTEASE FAMILY M13 NEPRILYSIN-RELATED"/>
    <property type="match status" value="1"/>
</dbReference>
<comment type="cofactor">
    <cofactor evidence="1">
        <name>Zn(2+)</name>
        <dbReference type="ChEBI" id="CHEBI:29105"/>
    </cofactor>
</comment>
<keyword evidence="7" id="KW-0482">Metalloprotease</keyword>
<dbReference type="EMBL" id="JABSTV010001255">
    <property type="protein sequence ID" value="KAH7934941.1"/>
    <property type="molecule type" value="Genomic_DNA"/>
</dbReference>
<proteinExistence type="inferred from homology"/>
<dbReference type="AlphaFoldDB" id="A0A9D4PBR6"/>
<gene>
    <name evidence="12" type="ORF">HPB52_002433</name>
</gene>
<dbReference type="GO" id="GO:0046872">
    <property type="term" value="F:metal ion binding"/>
    <property type="evidence" value="ECO:0007669"/>
    <property type="project" value="UniProtKB-KW"/>
</dbReference>
<keyword evidence="13" id="KW-1185">Reference proteome</keyword>
<name>A0A9D4PBR6_RHISA</name>
<keyword evidence="3" id="KW-0645">Protease</keyword>
<evidence type="ECO:0000256" key="7">
    <source>
        <dbReference type="ARBA" id="ARBA00023049"/>
    </source>
</evidence>
<evidence type="ECO:0000256" key="6">
    <source>
        <dbReference type="ARBA" id="ARBA00022833"/>
    </source>
</evidence>
<dbReference type="InterPro" id="IPR024079">
    <property type="entry name" value="MetalloPept_cat_dom_sf"/>
</dbReference>
<sequence>MEREAEEKTPAKVSNDPKSPEPEGQETALARSTRHGARGAKKHASKSGSSRSAKDASKEEETSKGADHKRKRLAARRRGSSKNRETATAGSTTTTKHKTVSATESATASVLPVAPGTTGNPEEAALTALGTSDLGTEAPETDQDRVPARHGRDETKVPSGDPVTVTDTNTLATTVPAMPTVDNTRVAFSSDTEGAAVAGSSSGAGATAVPTQQATAMASEKRVIGTMLRTKRGAQSEGAVEQGEEALVTQRKSRRSLWAARMSRPAQEVAKPADSRNLCYAIVLFGSLALLTLVAYLLSRTGSERFHNDTCKTLACAQFAKRLDHSINRSAKPCDSFDHYVCDGWRASHDLSVREDSFQSMLGRLYSIVRDLDVPKQGQNDLERAAAFYRSCECVGKGECDELPVVRKFLADAGVVWPRKTPVRADALKTLLYTSVRLRWGGILTFDFSAVSGERRVFLRVAEDFNLLKWKSNEHRLYPGNRERYFDVLRAVFADASAKTANGSDIFVTYEETQDLESKMLQPFFQLSPAKVTETIADEVMYDTVPVLRRKRWSSALALYLSLLKATGPIVFRTDAGSVVLQLLAQWRDHGERAVHLLLSWCAVQLAALFTNQQLIDNFYGTRAKADVARGVSCFSQAFRIVGEQVLYGSSDTFLPARLLSTAAHMTAAVRQAFRLRLERWKHYNDSVVVVQDWNTTAVALKYFDEAAQNSSNQTEQGGDQKPRRAVKIDMGDSLARNWVVAAIGSLVDPMSLHLSEDIEDMDLYTLIQSGAPDFSLLPFAFAFPYFDEGATLALNYAGVGSHMAEALSLLFLDAYDTQLGRRGWARRMESVSLKVALDAYRRLAENGDRRLDGLEYLSPEQLFFTAACFTRCAGSSPVTARRGDAQCDAAFRHVEEFAAAFGCPEGSPLNPAKRCHLL</sequence>
<dbReference type="Pfam" id="PF01431">
    <property type="entry name" value="Peptidase_M13"/>
    <property type="match status" value="1"/>
</dbReference>
<comment type="caution">
    <text evidence="12">The sequence shown here is derived from an EMBL/GenBank/DDBJ whole genome shotgun (WGS) entry which is preliminary data.</text>
</comment>
<dbReference type="InterPro" id="IPR008753">
    <property type="entry name" value="Peptidase_M13_N"/>
</dbReference>
<feature type="compositionally biased region" description="Basic and acidic residues" evidence="8">
    <location>
        <begin position="1"/>
        <end position="10"/>
    </location>
</feature>
<evidence type="ECO:0000256" key="4">
    <source>
        <dbReference type="ARBA" id="ARBA00022723"/>
    </source>
</evidence>
<dbReference type="GO" id="GO:0005886">
    <property type="term" value="C:plasma membrane"/>
    <property type="evidence" value="ECO:0007669"/>
    <property type="project" value="TreeGrafter"/>
</dbReference>
<evidence type="ECO:0000256" key="5">
    <source>
        <dbReference type="ARBA" id="ARBA00022801"/>
    </source>
</evidence>
<dbReference type="Proteomes" id="UP000821837">
    <property type="component" value="Unassembled WGS sequence"/>
</dbReference>
<protein>
    <submittedName>
        <fullName evidence="12">Uncharacterized protein</fullName>
    </submittedName>
</protein>
<dbReference type="GO" id="GO:0004222">
    <property type="term" value="F:metalloendopeptidase activity"/>
    <property type="evidence" value="ECO:0007669"/>
    <property type="project" value="InterPro"/>
</dbReference>
<feature type="domain" description="Peptidase M13 N-terminal" evidence="11">
    <location>
        <begin position="333"/>
        <end position="680"/>
    </location>
</feature>
<keyword evidence="9" id="KW-0472">Membrane</keyword>
<dbReference type="PROSITE" id="PS51885">
    <property type="entry name" value="NEPRILYSIN"/>
    <property type="match status" value="1"/>
</dbReference>
<feature type="transmembrane region" description="Helical" evidence="9">
    <location>
        <begin position="278"/>
        <end position="298"/>
    </location>
</feature>
<evidence type="ECO:0000259" key="11">
    <source>
        <dbReference type="Pfam" id="PF05649"/>
    </source>
</evidence>
<dbReference type="SUPFAM" id="SSF55486">
    <property type="entry name" value="Metalloproteases ('zincins'), catalytic domain"/>
    <property type="match status" value="1"/>
</dbReference>
<feature type="domain" description="Peptidase M13 C-terminal" evidence="10">
    <location>
        <begin position="833"/>
        <end position="918"/>
    </location>
</feature>
<evidence type="ECO:0000256" key="8">
    <source>
        <dbReference type="SAM" id="MobiDB-lite"/>
    </source>
</evidence>
<accession>A0A9D4PBR6</accession>
<dbReference type="Gene3D" id="3.40.390.10">
    <property type="entry name" value="Collagenase (Catalytic Domain)"/>
    <property type="match status" value="2"/>
</dbReference>
<dbReference type="PANTHER" id="PTHR11733:SF241">
    <property type="entry name" value="GH26575P-RELATED"/>
    <property type="match status" value="1"/>
</dbReference>
<evidence type="ECO:0000256" key="1">
    <source>
        <dbReference type="ARBA" id="ARBA00001947"/>
    </source>
</evidence>
<keyword evidence="4" id="KW-0479">Metal-binding</keyword>
<keyword evidence="9" id="KW-0812">Transmembrane</keyword>
<evidence type="ECO:0000256" key="3">
    <source>
        <dbReference type="ARBA" id="ARBA00022670"/>
    </source>
</evidence>